<evidence type="ECO:0000313" key="5">
    <source>
        <dbReference type="Proteomes" id="UP000435112"/>
    </source>
</evidence>
<protein>
    <recommendedName>
        <fullName evidence="1">Mnd1 HTH domain-containing protein</fullName>
    </recommendedName>
</protein>
<comment type="caution">
    <text evidence="3">The sequence shown here is derived from an EMBL/GenBank/DDBJ whole genome shotgun (WGS) entry which is preliminary data.</text>
</comment>
<gene>
    <name evidence="3" type="ORF">PR001_g9202</name>
    <name evidence="2" type="ORF">PR002_g9204</name>
</gene>
<evidence type="ECO:0000313" key="3">
    <source>
        <dbReference type="EMBL" id="KAE9035672.1"/>
    </source>
</evidence>
<proteinExistence type="predicted"/>
<evidence type="ECO:0000313" key="2">
    <source>
        <dbReference type="EMBL" id="KAE9032406.1"/>
    </source>
</evidence>
<accession>A0A6A3MRE8</accession>
<dbReference type="EMBL" id="QXFV01000503">
    <property type="protein sequence ID" value="KAE9035672.1"/>
    <property type="molecule type" value="Genomic_DNA"/>
</dbReference>
<dbReference type="Pfam" id="PF03962">
    <property type="entry name" value="Mnd1"/>
    <property type="match status" value="1"/>
</dbReference>
<sequence>MGRKGVSLQEKRERILRIYHESKDVFNLKKLEKLGSKAGVALVDDALVNCDKALH</sequence>
<evidence type="ECO:0000259" key="1">
    <source>
        <dbReference type="Pfam" id="PF03962"/>
    </source>
</evidence>
<name>A0A6A3MRE8_9STRA</name>
<feature type="domain" description="Mnd1 HTH" evidence="1">
    <location>
        <begin position="15"/>
        <end position="52"/>
    </location>
</feature>
<dbReference type="AlphaFoldDB" id="A0A6A3MRE8"/>
<dbReference type="InterPro" id="IPR040453">
    <property type="entry name" value="Mnd1_HTH"/>
</dbReference>
<organism evidence="3 4">
    <name type="scientific">Phytophthora rubi</name>
    <dbReference type="NCBI Taxonomy" id="129364"/>
    <lineage>
        <taxon>Eukaryota</taxon>
        <taxon>Sar</taxon>
        <taxon>Stramenopiles</taxon>
        <taxon>Oomycota</taxon>
        <taxon>Peronosporomycetes</taxon>
        <taxon>Peronosporales</taxon>
        <taxon>Peronosporaceae</taxon>
        <taxon>Phytophthora</taxon>
    </lineage>
</organism>
<dbReference type="Proteomes" id="UP000435112">
    <property type="component" value="Unassembled WGS sequence"/>
</dbReference>
<dbReference type="OrthoDB" id="273345at2759"/>
<dbReference type="EMBL" id="QXFU01000485">
    <property type="protein sequence ID" value="KAE9032406.1"/>
    <property type="molecule type" value="Genomic_DNA"/>
</dbReference>
<dbReference type="Proteomes" id="UP000429607">
    <property type="component" value="Unassembled WGS sequence"/>
</dbReference>
<reference evidence="4 5" key="1">
    <citation type="submission" date="2018-09" db="EMBL/GenBank/DDBJ databases">
        <title>Genomic investigation of the strawberry pathogen Phytophthora fragariae indicates pathogenicity is determined by transcriptional variation in three key races.</title>
        <authorList>
            <person name="Adams T.M."/>
            <person name="Armitage A.D."/>
            <person name="Sobczyk M.K."/>
            <person name="Bates H.J."/>
            <person name="Dunwell J.M."/>
            <person name="Nellist C.F."/>
            <person name="Harrison R.J."/>
        </authorList>
    </citation>
    <scope>NUCLEOTIDE SEQUENCE [LARGE SCALE GENOMIC DNA]</scope>
    <source>
        <strain evidence="3 4">SCRP249</strain>
        <strain evidence="2 5">SCRP324</strain>
    </source>
</reference>
<evidence type="ECO:0000313" key="4">
    <source>
        <dbReference type="Proteomes" id="UP000429607"/>
    </source>
</evidence>